<evidence type="ECO:0000313" key="16">
    <source>
        <dbReference type="Proteomes" id="UP000770661"/>
    </source>
</evidence>
<evidence type="ECO:0000313" key="15">
    <source>
        <dbReference type="EMBL" id="KAG0713793.1"/>
    </source>
</evidence>
<dbReference type="EMBL" id="JACEEZ010021069">
    <property type="protein sequence ID" value="KAG0713793.1"/>
    <property type="molecule type" value="Genomic_DNA"/>
</dbReference>
<evidence type="ECO:0000256" key="3">
    <source>
        <dbReference type="ARBA" id="ARBA00023002"/>
    </source>
</evidence>
<dbReference type="Pfam" id="PF00106">
    <property type="entry name" value="adh_short"/>
    <property type="match status" value="1"/>
</dbReference>
<evidence type="ECO:0000256" key="12">
    <source>
        <dbReference type="ARBA" id="ARBA00043083"/>
    </source>
</evidence>
<dbReference type="InterPro" id="IPR036291">
    <property type="entry name" value="NAD(P)-bd_dom_sf"/>
</dbReference>
<dbReference type="InterPro" id="IPR051122">
    <property type="entry name" value="SDR_DHRS6-like"/>
</dbReference>
<comment type="catalytic activity">
    <reaction evidence="14">
        <text>(R)-3-hydroxybutanoate + NAD(+) = acetoacetate + NADH + H(+)</text>
        <dbReference type="Rhea" id="RHEA:20521"/>
        <dbReference type="ChEBI" id="CHEBI:10983"/>
        <dbReference type="ChEBI" id="CHEBI:13705"/>
        <dbReference type="ChEBI" id="CHEBI:15378"/>
        <dbReference type="ChEBI" id="CHEBI:57540"/>
        <dbReference type="ChEBI" id="CHEBI:57945"/>
        <dbReference type="EC" id="1.1.1.30"/>
    </reaction>
</comment>
<dbReference type="EC" id="1.1.1.104" evidence="6"/>
<accession>A0A8J5BZT9</accession>
<dbReference type="EC" id="1.1.1.30" evidence="7"/>
<evidence type="ECO:0000256" key="9">
    <source>
        <dbReference type="ARBA" id="ARBA00041727"/>
    </source>
</evidence>
<dbReference type="GO" id="GO:0016617">
    <property type="term" value="F:4-oxoproline reductase activity"/>
    <property type="evidence" value="ECO:0007669"/>
    <property type="project" value="UniProtKB-EC"/>
</dbReference>
<comment type="similarity">
    <text evidence="2">Belongs to the short-chain dehydrogenases/reductases (SDR) family.</text>
</comment>
<keyword evidence="16" id="KW-1185">Reference proteome</keyword>
<dbReference type="OrthoDB" id="417891at2759"/>
<proteinExistence type="inferred from homology"/>
<evidence type="ECO:0000256" key="2">
    <source>
        <dbReference type="ARBA" id="ARBA00006484"/>
    </source>
</evidence>
<comment type="pathway">
    <text evidence="1">Siderophore biosynthesis.</text>
</comment>
<evidence type="ECO:0000256" key="11">
    <source>
        <dbReference type="ARBA" id="ARBA00042565"/>
    </source>
</evidence>
<organism evidence="15 16">
    <name type="scientific">Chionoecetes opilio</name>
    <name type="common">Atlantic snow crab</name>
    <name type="synonym">Cancer opilio</name>
    <dbReference type="NCBI Taxonomy" id="41210"/>
    <lineage>
        <taxon>Eukaryota</taxon>
        <taxon>Metazoa</taxon>
        <taxon>Ecdysozoa</taxon>
        <taxon>Arthropoda</taxon>
        <taxon>Crustacea</taxon>
        <taxon>Multicrustacea</taxon>
        <taxon>Malacostraca</taxon>
        <taxon>Eumalacostraca</taxon>
        <taxon>Eucarida</taxon>
        <taxon>Decapoda</taxon>
        <taxon>Pleocyemata</taxon>
        <taxon>Brachyura</taxon>
        <taxon>Eubrachyura</taxon>
        <taxon>Majoidea</taxon>
        <taxon>Majidae</taxon>
        <taxon>Chionoecetes</taxon>
    </lineage>
</organism>
<name>A0A8J5BZT9_CHIOP</name>
<reference evidence="15" key="1">
    <citation type="submission" date="2020-07" db="EMBL/GenBank/DDBJ databases">
        <title>The High-quality genome of the commercially important snow crab, Chionoecetes opilio.</title>
        <authorList>
            <person name="Jeong J.-H."/>
            <person name="Ryu S."/>
        </authorList>
    </citation>
    <scope>NUCLEOTIDE SEQUENCE</scope>
    <source>
        <strain evidence="15">MADBK_172401_WGS</strain>
        <tissue evidence="15">Digestive gland</tissue>
    </source>
</reference>
<keyword evidence="3" id="KW-0560">Oxidoreductase</keyword>
<evidence type="ECO:0000256" key="10">
    <source>
        <dbReference type="ARBA" id="ARBA00042309"/>
    </source>
</evidence>
<evidence type="ECO:0000256" key="8">
    <source>
        <dbReference type="ARBA" id="ARBA00039194"/>
    </source>
</evidence>
<dbReference type="GO" id="GO:0003858">
    <property type="term" value="F:3-hydroxybutyrate dehydrogenase activity"/>
    <property type="evidence" value="ECO:0007669"/>
    <property type="project" value="UniProtKB-EC"/>
</dbReference>
<keyword evidence="4" id="KW-0520">NAD</keyword>
<evidence type="ECO:0000256" key="14">
    <source>
        <dbReference type="ARBA" id="ARBA00049550"/>
    </source>
</evidence>
<dbReference type="PANTHER" id="PTHR43477:SF4">
    <property type="entry name" value="DEHYDROGENASE_REDUCTASE SDR FAMILY MEMBER 6"/>
    <property type="match status" value="1"/>
</dbReference>
<evidence type="ECO:0000256" key="1">
    <source>
        <dbReference type="ARBA" id="ARBA00004924"/>
    </source>
</evidence>
<evidence type="ECO:0000256" key="5">
    <source>
        <dbReference type="ARBA" id="ARBA00034698"/>
    </source>
</evidence>
<dbReference type="SUPFAM" id="SSF51735">
    <property type="entry name" value="NAD(P)-binding Rossmann-fold domains"/>
    <property type="match status" value="1"/>
</dbReference>
<dbReference type="Proteomes" id="UP000770661">
    <property type="component" value="Unassembled WGS sequence"/>
</dbReference>
<dbReference type="PANTHER" id="PTHR43477">
    <property type="entry name" value="DIHYDROANTICAPSIN 7-DEHYDROGENASE"/>
    <property type="match status" value="1"/>
</dbReference>
<evidence type="ECO:0000256" key="6">
    <source>
        <dbReference type="ARBA" id="ARBA00038956"/>
    </source>
</evidence>
<gene>
    <name evidence="15" type="primary">Bdh2_1</name>
    <name evidence="15" type="ORF">GWK47_015385</name>
</gene>
<dbReference type="AlphaFoldDB" id="A0A8J5BZT9"/>
<evidence type="ECO:0000256" key="7">
    <source>
        <dbReference type="ARBA" id="ARBA00038959"/>
    </source>
</evidence>
<evidence type="ECO:0000256" key="4">
    <source>
        <dbReference type="ARBA" id="ARBA00023027"/>
    </source>
</evidence>
<evidence type="ECO:0000256" key="13">
    <source>
        <dbReference type="ARBA" id="ARBA00043199"/>
    </source>
</evidence>
<comment type="caution">
    <text evidence="15">The sequence shown here is derived from an EMBL/GenBank/DDBJ whole genome shotgun (WGS) entry which is preliminary data.</text>
</comment>
<sequence>MGSRQPVLEPQLLVTPSHRHVAMASPTGRLSGKRCLVTAAAQGIGRATVEAFLREGAALVVAVDINADKLRELTSSRM</sequence>
<comment type="pathway">
    <text evidence="5">Amino-acid metabolism.</text>
</comment>
<dbReference type="Gene3D" id="3.40.50.720">
    <property type="entry name" value="NAD(P)-binding Rossmann-like Domain"/>
    <property type="match status" value="1"/>
</dbReference>
<dbReference type="InterPro" id="IPR002347">
    <property type="entry name" value="SDR_fam"/>
</dbReference>
<protein>
    <recommendedName>
        <fullName evidence="8">Dehydrogenase/reductase SDR family member 6</fullName>
        <ecNumber evidence="6">1.1.1.104</ecNumber>
        <ecNumber evidence="7">1.1.1.30</ecNumber>
    </recommendedName>
    <alternativeName>
        <fullName evidence="12">(R)-beta-hydroxybutyrate dehydrogenase</fullName>
    </alternativeName>
    <alternativeName>
        <fullName evidence="10">3-hydroxybutyrate dehydrogenase type 2</fullName>
    </alternativeName>
    <alternativeName>
        <fullName evidence="13">4-oxo-L-proline reductase</fullName>
    </alternativeName>
    <alternativeName>
        <fullName evidence="11">Oxidoreductase UCPA</fullName>
    </alternativeName>
    <alternativeName>
        <fullName evidence="9">Short chain dehydrogenase/reductase family 15C member 1</fullName>
    </alternativeName>
</protein>